<dbReference type="eggNOG" id="COG0456">
    <property type="taxonomic scope" value="Bacteria"/>
</dbReference>
<keyword evidence="2" id="KW-0012">Acyltransferase</keyword>
<reference evidence="4 5" key="1">
    <citation type="journal article" date="2013" name="Genome Announc.">
        <title>Whole-Genome Shotgun Assembly and Analysis of the Genome of Streptomyces mobaraensis DSM 40847, a Strain for Industrial Production of Microbial Transglutaminase.</title>
        <authorList>
            <person name="Yang H."/>
            <person name="He T."/>
            <person name="Wu W."/>
            <person name="Zhu W."/>
            <person name="Lu B."/>
            <person name="Sun W."/>
        </authorList>
    </citation>
    <scope>NUCLEOTIDE SEQUENCE [LARGE SCALE GENOMIC DNA]</scope>
    <source>
        <strain evidence="4 5">DSM 40847</strain>
    </source>
</reference>
<protein>
    <submittedName>
        <fullName evidence="4">N-acetyltransferase GCN5</fullName>
    </submittedName>
</protein>
<dbReference type="InterPro" id="IPR016181">
    <property type="entry name" value="Acyl_CoA_acyltransferase"/>
</dbReference>
<dbReference type="InterPro" id="IPR050832">
    <property type="entry name" value="Bact_Acetyltransf"/>
</dbReference>
<dbReference type="Pfam" id="PF00583">
    <property type="entry name" value="Acetyltransf_1"/>
    <property type="match status" value="2"/>
</dbReference>
<feature type="domain" description="N-acetyltransferase" evidence="3">
    <location>
        <begin position="1"/>
        <end position="131"/>
    </location>
</feature>
<evidence type="ECO:0000256" key="1">
    <source>
        <dbReference type="ARBA" id="ARBA00022679"/>
    </source>
</evidence>
<dbReference type="InterPro" id="IPR000182">
    <property type="entry name" value="GNAT_dom"/>
</dbReference>
<dbReference type="EMBL" id="AORZ01000020">
    <property type="protein sequence ID" value="EMF00805.1"/>
    <property type="molecule type" value="Genomic_DNA"/>
</dbReference>
<dbReference type="Proteomes" id="UP000011740">
    <property type="component" value="Unassembled WGS sequence"/>
</dbReference>
<dbReference type="SUPFAM" id="SSF55729">
    <property type="entry name" value="Acyl-CoA N-acyltransferases (Nat)"/>
    <property type="match status" value="2"/>
</dbReference>
<name>M3BMH0_STRM1</name>
<dbReference type="PANTHER" id="PTHR43877">
    <property type="entry name" value="AMINOALKYLPHOSPHONATE N-ACETYLTRANSFERASE-RELATED-RELATED"/>
    <property type="match status" value="1"/>
</dbReference>
<sequence>MTTTLRPKAPEQRAADGHRRRGYEICVNGRPVGDAELATQPRFGPRAGSIERLFVREGERRRGRGTVAALAAEEVLRGWGCHWVGVEVPAGDTATLGLVTALGYTERSRNMAKPLTAPPALPAGSEARPMDDDRFPAWLAEEKAGYVESLTERGVPRAEAEAKCDADHAALLPRGTATPGVALRVLAHEGVDVGTLWLSANDGMGYVFDVKVAPEHRGKGHGRTLMLVAEREALALGHDRIGLNVFAGNTSALRLYESLGYATTNLYFHKTL</sequence>
<proteinExistence type="predicted"/>
<keyword evidence="1 4" id="KW-0808">Transferase</keyword>
<dbReference type="PROSITE" id="PS51186">
    <property type="entry name" value="GNAT"/>
    <property type="match status" value="2"/>
</dbReference>
<comment type="caution">
    <text evidence="4">The sequence shown here is derived from an EMBL/GenBank/DDBJ whole genome shotgun (WGS) entry which is preliminary data.</text>
</comment>
<organism evidence="4 5">
    <name type="scientific">Streptomyces mobaraensis (strain ATCC 29032 / DSM 40847 / JCM 4168 / NBRC 13819 / NCIMB 11159 / IPCR 16-22)</name>
    <dbReference type="NCBI Taxonomy" id="1223523"/>
    <lineage>
        <taxon>Bacteria</taxon>
        <taxon>Bacillati</taxon>
        <taxon>Actinomycetota</taxon>
        <taxon>Actinomycetes</taxon>
        <taxon>Kitasatosporales</taxon>
        <taxon>Streptomycetaceae</taxon>
        <taxon>Streptomyces</taxon>
    </lineage>
</organism>
<evidence type="ECO:0000259" key="3">
    <source>
        <dbReference type="PROSITE" id="PS51186"/>
    </source>
</evidence>
<evidence type="ECO:0000256" key="2">
    <source>
        <dbReference type="ARBA" id="ARBA00023315"/>
    </source>
</evidence>
<dbReference type="STRING" id="1223523.H340_09355"/>
<evidence type="ECO:0000313" key="5">
    <source>
        <dbReference type="Proteomes" id="UP000011740"/>
    </source>
</evidence>
<dbReference type="CDD" id="cd04301">
    <property type="entry name" value="NAT_SF"/>
    <property type="match status" value="1"/>
</dbReference>
<evidence type="ECO:0000313" key="4">
    <source>
        <dbReference type="EMBL" id="EMF00805.1"/>
    </source>
</evidence>
<feature type="domain" description="N-acetyltransferase" evidence="3">
    <location>
        <begin position="125"/>
        <end position="272"/>
    </location>
</feature>
<accession>M3BMH0</accession>
<gene>
    <name evidence="4" type="ORF">H340_09355</name>
</gene>
<dbReference type="PANTHER" id="PTHR43877:SF2">
    <property type="entry name" value="AMINOALKYLPHOSPHONATE N-ACETYLTRANSFERASE-RELATED"/>
    <property type="match status" value="1"/>
</dbReference>
<dbReference type="AlphaFoldDB" id="M3BMH0"/>
<dbReference type="PATRIC" id="fig|1223523.3.peg.1919"/>
<dbReference type="RefSeq" id="WP_004942290.1">
    <property type="nucleotide sequence ID" value="NZ_AORZ01000020.1"/>
</dbReference>
<dbReference type="Gene3D" id="3.40.630.30">
    <property type="match status" value="2"/>
</dbReference>
<dbReference type="GO" id="GO:0016747">
    <property type="term" value="F:acyltransferase activity, transferring groups other than amino-acyl groups"/>
    <property type="evidence" value="ECO:0007669"/>
    <property type="project" value="InterPro"/>
</dbReference>